<dbReference type="InterPro" id="IPR044730">
    <property type="entry name" value="RNase_H-like_dom_plant"/>
</dbReference>
<dbReference type="InterPro" id="IPR002156">
    <property type="entry name" value="RNaseH_domain"/>
</dbReference>
<keyword evidence="1" id="KW-1133">Transmembrane helix</keyword>
<reference evidence="3 4" key="1">
    <citation type="submission" date="2023-03" db="EMBL/GenBank/DDBJ databases">
        <title>WGS of Gossypium arboreum.</title>
        <authorList>
            <person name="Yu D."/>
        </authorList>
    </citation>
    <scope>NUCLEOTIDE SEQUENCE [LARGE SCALE GENOMIC DNA]</scope>
    <source>
        <tissue evidence="3">Leaf</tissue>
    </source>
</reference>
<name>A0ABR0PL77_GOSAR</name>
<keyword evidence="4" id="KW-1185">Reference proteome</keyword>
<organism evidence="3 4">
    <name type="scientific">Gossypium arboreum</name>
    <name type="common">Tree cotton</name>
    <name type="synonym">Gossypium nanking</name>
    <dbReference type="NCBI Taxonomy" id="29729"/>
    <lineage>
        <taxon>Eukaryota</taxon>
        <taxon>Viridiplantae</taxon>
        <taxon>Streptophyta</taxon>
        <taxon>Embryophyta</taxon>
        <taxon>Tracheophyta</taxon>
        <taxon>Spermatophyta</taxon>
        <taxon>Magnoliopsida</taxon>
        <taxon>eudicotyledons</taxon>
        <taxon>Gunneridae</taxon>
        <taxon>Pentapetalae</taxon>
        <taxon>rosids</taxon>
        <taxon>malvids</taxon>
        <taxon>Malvales</taxon>
        <taxon>Malvaceae</taxon>
        <taxon>Malvoideae</taxon>
        <taxon>Gossypium</taxon>
    </lineage>
</organism>
<dbReference type="CDD" id="cd06222">
    <property type="entry name" value="RNase_H_like"/>
    <property type="match status" value="1"/>
</dbReference>
<evidence type="ECO:0000256" key="1">
    <source>
        <dbReference type="SAM" id="Phobius"/>
    </source>
</evidence>
<evidence type="ECO:0000313" key="3">
    <source>
        <dbReference type="EMBL" id="KAK5825103.1"/>
    </source>
</evidence>
<sequence>MIPLVLYVASIRKTSFTFSETVLLQKMCGVRSLQDSSMALAGGVSWACLFGILAWRIWKNRNLFIFQGHPCSPREVVNNSVCWASHCFSIPKDISSGVLGPSLDEQDYGSMIFLNNDGVVHLDTGRAFAGGVARDINGQWLFGFNRYLGKCSIFDAELWGILEGLKLIQKRGHDRVIILSDNLDVIRAIQGSNVITLNSALIR</sequence>
<dbReference type="PANTHER" id="PTHR47723:SF19">
    <property type="entry name" value="POLYNUCLEOTIDYL TRANSFERASE, RIBONUCLEASE H-LIKE SUPERFAMILY PROTEIN"/>
    <property type="match status" value="1"/>
</dbReference>
<comment type="caution">
    <text evidence="3">The sequence shown here is derived from an EMBL/GenBank/DDBJ whole genome shotgun (WGS) entry which is preliminary data.</text>
</comment>
<dbReference type="EMBL" id="JARKNE010000006">
    <property type="protein sequence ID" value="KAK5825103.1"/>
    <property type="molecule type" value="Genomic_DNA"/>
</dbReference>
<feature type="domain" description="RNase H type-1" evidence="2">
    <location>
        <begin position="115"/>
        <end position="194"/>
    </location>
</feature>
<keyword evidence="1" id="KW-0812">Transmembrane</keyword>
<keyword evidence="1" id="KW-0472">Membrane</keyword>
<dbReference type="Gene3D" id="3.30.420.10">
    <property type="entry name" value="Ribonuclease H-like superfamily/Ribonuclease H"/>
    <property type="match status" value="1"/>
</dbReference>
<dbReference type="PANTHER" id="PTHR47723">
    <property type="entry name" value="OS05G0353850 PROTEIN"/>
    <property type="match status" value="1"/>
</dbReference>
<gene>
    <name evidence="3" type="ORF">PVK06_019907</name>
</gene>
<dbReference type="InterPro" id="IPR012337">
    <property type="entry name" value="RNaseH-like_sf"/>
</dbReference>
<dbReference type="SUPFAM" id="SSF53098">
    <property type="entry name" value="Ribonuclease H-like"/>
    <property type="match status" value="1"/>
</dbReference>
<feature type="transmembrane region" description="Helical" evidence="1">
    <location>
        <begin position="39"/>
        <end position="58"/>
    </location>
</feature>
<evidence type="ECO:0000313" key="4">
    <source>
        <dbReference type="Proteomes" id="UP001358586"/>
    </source>
</evidence>
<evidence type="ECO:0000259" key="2">
    <source>
        <dbReference type="Pfam" id="PF13456"/>
    </source>
</evidence>
<protein>
    <recommendedName>
        <fullName evidence="2">RNase H type-1 domain-containing protein</fullName>
    </recommendedName>
</protein>
<dbReference type="Pfam" id="PF13456">
    <property type="entry name" value="RVT_3"/>
    <property type="match status" value="1"/>
</dbReference>
<accession>A0ABR0PL77</accession>
<dbReference type="Proteomes" id="UP001358586">
    <property type="component" value="Chromosome 6"/>
</dbReference>
<dbReference type="InterPro" id="IPR053151">
    <property type="entry name" value="RNase_H-like"/>
</dbReference>
<dbReference type="InterPro" id="IPR036397">
    <property type="entry name" value="RNaseH_sf"/>
</dbReference>
<proteinExistence type="predicted"/>